<organism evidence="2 3">
    <name type="scientific">Tumebacillus avium</name>
    <dbReference type="NCBI Taxonomy" id="1903704"/>
    <lineage>
        <taxon>Bacteria</taxon>
        <taxon>Bacillati</taxon>
        <taxon>Bacillota</taxon>
        <taxon>Bacilli</taxon>
        <taxon>Bacillales</taxon>
        <taxon>Alicyclobacillaceae</taxon>
        <taxon>Tumebacillus</taxon>
    </lineage>
</organism>
<dbReference type="RefSeq" id="WP_087459112.1">
    <property type="nucleotide sequence ID" value="NZ_CP021434.1"/>
</dbReference>
<dbReference type="InterPro" id="IPR029063">
    <property type="entry name" value="SAM-dependent_MTases_sf"/>
</dbReference>
<dbReference type="Pfam" id="PF13649">
    <property type="entry name" value="Methyltransf_25"/>
    <property type="match status" value="1"/>
</dbReference>
<dbReference type="KEGG" id="tum:CBW65_04020"/>
<dbReference type="GO" id="GO:0008168">
    <property type="term" value="F:methyltransferase activity"/>
    <property type="evidence" value="ECO:0007669"/>
    <property type="project" value="UniProtKB-KW"/>
</dbReference>
<dbReference type="AlphaFoldDB" id="A0A1Y0ITX3"/>
<sequence length="202" mass="23013">MNPWNERFLSEEYVYGTEANAFLKTMAHRLHQNGRTLAIAEGEGRNATYLAQQGMDVTTWDYAEAGLDKTRRLAAERGVQIRTELVDLNEANWGHNQWDQIICIFGHFNSQLREQTLAAVRDAVRPGGYFLSEVYSVYQPPYGSGGPKDQDQLYRPEEFLQTFAGWKIIHLFMGEVERYEGNLHNGLSHVVQILAQKSSGKS</sequence>
<feature type="domain" description="Methyltransferase" evidence="1">
    <location>
        <begin position="37"/>
        <end position="128"/>
    </location>
</feature>
<dbReference type="OrthoDB" id="9804312at2"/>
<evidence type="ECO:0000259" key="1">
    <source>
        <dbReference type="Pfam" id="PF13649"/>
    </source>
</evidence>
<dbReference type="EMBL" id="CP021434">
    <property type="protein sequence ID" value="ARU63780.1"/>
    <property type="molecule type" value="Genomic_DNA"/>
</dbReference>
<evidence type="ECO:0000313" key="2">
    <source>
        <dbReference type="EMBL" id="ARU63780.1"/>
    </source>
</evidence>
<evidence type="ECO:0000313" key="3">
    <source>
        <dbReference type="Proteomes" id="UP000195437"/>
    </source>
</evidence>
<dbReference type="GO" id="GO:0032259">
    <property type="term" value="P:methylation"/>
    <property type="evidence" value="ECO:0007669"/>
    <property type="project" value="UniProtKB-KW"/>
</dbReference>
<reference evidence="3" key="1">
    <citation type="submission" date="2017-05" db="EMBL/GenBank/DDBJ databases">
        <authorList>
            <person name="Sung H."/>
        </authorList>
    </citation>
    <scope>NUCLEOTIDE SEQUENCE [LARGE SCALE GENOMIC DNA]</scope>
    <source>
        <strain evidence="3">AR23208</strain>
    </source>
</reference>
<dbReference type="Gene3D" id="3.40.50.150">
    <property type="entry name" value="Vaccinia Virus protein VP39"/>
    <property type="match status" value="1"/>
</dbReference>
<gene>
    <name evidence="2" type="ORF">CBW65_04020</name>
</gene>
<keyword evidence="3" id="KW-1185">Reference proteome</keyword>
<dbReference type="SUPFAM" id="SSF53335">
    <property type="entry name" value="S-adenosyl-L-methionine-dependent methyltransferases"/>
    <property type="match status" value="1"/>
</dbReference>
<dbReference type="Proteomes" id="UP000195437">
    <property type="component" value="Chromosome"/>
</dbReference>
<proteinExistence type="predicted"/>
<keyword evidence="2" id="KW-0489">Methyltransferase</keyword>
<dbReference type="CDD" id="cd02440">
    <property type="entry name" value="AdoMet_MTases"/>
    <property type="match status" value="1"/>
</dbReference>
<keyword evidence="2" id="KW-0808">Transferase</keyword>
<protein>
    <submittedName>
        <fullName evidence="2">SAM-dependent methyltransferase</fullName>
    </submittedName>
</protein>
<name>A0A1Y0ITX3_9BACL</name>
<dbReference type="InterPro" id="IPR041698">
    <property type="entry name" value="Methyltransf_25"/>
</dbReference>
<accession>A0A1Y0ITX3</accession>